<gene>
    <name evidence="1" type="ORF">AMURIS_05101</name>
</gene>
<reference evidence="1 2" key="1">
    <citation type="submission" date="2018-01" db="EMBL/GenBank/DDBJ databases">
        <authorList>
            <person name="Gaut B.S."/>
            <person name="Morton B.R."/>
            <person name="Clegg M.T."/>
            <person name="Duvall M.R."/>
        </authorList>
    </citation>
    <scope>NUCLEOTIDE SEQUENCE [LARGE SCALE GENOMIC DNA]</scope>
    <source>
        <strain evidence="1">GP69</strain>
    </source>
</reference>
<evidence type="ECO:0000313" key="1">
    <source>
        <dbReference type="EMBL" id="SOY32343.1"/>
    </source>
</evidence>
<organism evidence="1 2">
    <name type="scientific">Acetatifactor muris</name>
    <dbReference type="NCBI Taxonomy" id="879566"/>
    <lineage>
        <taxon>Bacteria</taxon>
        <taxon>Bacillati</taxon>
        <taxon>Bacillota</taxon>
        <taxon>Clostridia</taxon>
        <taxon>Lachnospirales</taxon>
        <taxon>Lachnospiraceae</taxon>
        <taxon>Acetatifactor</taxon>
    </lineage>
</organism>
<dbReference type="AlphaFoldDB" id="A0A2K4ZPC5"/>
<protein>
    <submittedName>
        <fullName evidence="1">Uncharacterized protein</fullName>
    </submittedName>
</protein>
<keyword evidence="2" id="KW-1185">Reference proteome</keyword>
<evidence type="ECO:0000313" key="2">
    <source>
        <dbReference type="Proteomes" id="UP000236311"/>
    </source>
</evidence>
<accession>A0A2K4ZPC5</accession>
<dbReference type="EMBL" id="OFSM01000046">
    <property type="protein sequence ID" value="SOY32343.1"/>
    <property type="molecule type" value="Genomic_DNA"/>
</dbReference>
<dbReference type="RefSeq" id="WP_103242297.1">
    <property type="nucleotide sequence ID" value="NZ_JANJZD010000052.1"/>
</dbReference>
<sequence>MERKLFEAFVKECEAFNMHHANNSLLDEMISMQRISAIKMACEEAGIILYFEMKNNYGTIIHVSLSKDGELLEVTESLWDGR</sequence>
<proteinExistence type="predicted"/>
<name>A0A2K4ZPC5_9FIRM</name>
<dbReference type="Proteomes" id="UP000236311">
    <property type="component" value="Unassembled WGS sequence"/>
</dbReference>